<gene>
    <name evidence="1" type="ORF">CEXT_204594</name>
</gene>
<dbReference type="Proteomes" id="UP001054945">
    <property type="component" value="Unassembled WGS sequence"/>
</dbReference>
<comment type="caution">
    <text evidence="1">The sequence shown here is derived from an EMBL/GenBank/DDBJ whole genome shotgun (WGS) entry which is preliminary data.</text>
</comment>
<accession>A0AAV4MT60</accession>
<dbReference type="EMBL" id="BPLR01002600">
    <property type="protein sequence ID" value="GIX75587.1"/>
    <property type="molecule type" value="Genomic_DNA"/>
</dbReference>
<reference evidence="1 2" key="1">
    <citation type="submission" date="2021-06" db="EMBL/GenBank/DDBJ databases">
        <title>Caerostris extrusa draft genome.</title>
        <authorList>
            <person name="Kono N."/>
            <person name="Arakawa K."/>
        </authorList>
    </citation>
    <scope>NUCLEOTIDE SEQUENCE [LARGE SCALE GENOMIC DNA]</scope>
</reference>
<protein>
    <submittedName>
        <fullName evidence="1">Uncharacterized protein</fullName>
    </submittedName>
</protein>
<evidence type="ECO:0000313" key="1">
    <source>
        <dbReference type="EMBL" id="GIX75587.1"/>
    </source>
</evidence>
<proteinExistence type="predicted"/>
<evidence type="ECO:0000313" key="2">
    <source>
        <dbReference type="Proteomes" id="UP001054945"/>
    </source>
</evidence>
<organism evidence="1 2">
    <name type="scientific">Caerostris extrusa</name>
    <name type="common">Bark spider</name>
    <name type="synonym">Caerostris bankana</name>
    <dbReference type="NCBI Taxonomy" id="172846"/>
    <lineage>
        <taxon>Eukaryota</taxon>
        <taxon>Metazoa</taxon>
        <taxon>Ecdysozoa</taxon>
        <taxon>Arthropoda</taxon>
        <taxon>Chelicerata</taxon>
        <taxon>Arachnida</taxon>
        <taxon>Araneae</taxon>
        <taxon>Araneomorphae</taxon>
        <taxon>Entelegynae</taxon>
        <taxon>Araneoidea</taxon>
        <taxon>Araneidae</taxon>
        <taxon>Caerostris</taxon>
    </lineage>
</organism>
<keyword evidence="2" id="KW-1185">Reference proteome</keyword>
<dbReference type="AlphaFoldDB" id="A0AAV4MT60"/>
<name>A0AAV4MT60_CAEEX</name>
<sequence length="269" mass="31484">MAKIGKRSTILQAAMFVAIFSMHELSNPDNSNYQQRPYSDYLRYYSSKGNSYDYEDPVIDYLRYYISKGDPYNSDNQQDLDPNYIKYYSFNDPSLFKSNQIHYRVSGQDGEKSFLELLKAKLWDYETGETVAERASSGIKGGDYYMQTVGPYLYRLPKPRHHETYKSVTLPYQIYDNRKISMRNARKGYYLSGFLRKTLGSVREIVLLCPIHAHKKLLPWEGMSNSEEEEALKNEVIYKNVTLPDQIYDNKKKTARAMQEKLHLLKRGS</sequence>